<evidence type="ECO:0000256" key="1">
    <source>
        <dbReference type="ARBA" id="ARBA00022574"/>
    </source>
</evidence>
<keyword evidence="2" id="KW-0677">Repeat</keyword>
<dbReference type="InterPro" id="IPR027417">
    <property type="entry name" value="P-loop_NTPase"/>
</dbReference>
<dbReference type="Proteomes" id="UP000578449">
    <property type="component" value="Unassembled WGS sequence"/>
</dbReference>
<dbReference type="InterPro" id="IPR011047">
    <property type="entry name" value="Quinoprotein_ADH-like_sf"/>
</dbReference>
<dbReference type="PROSITE" id="PS50104">
    <property type="entry name" value="TIR"/>
    <property type="match status" value="1"/>
</dbReference>
<dbReference type="Pfam" id="PF00400">
    <property type="entry name" value="WD40"/>
    <property type="match status" value="14"/>
</dbReference>
<reference evidence="7 8" key="1">
    <citation type="submission" date="2020-08" db="EMBL/GenBank/DDBJ databases">
        <title>Genomic Encyclopedia of Type Strains, Phase IV (KMG-IV): sequencing the most valuable type-strain genomes for metagenomic binning, comparative biology and taxonomic classification.</title>
        <authorList>
            <person name="Goeker M."/>
        </authorList>
    </citation>
    <scope>NUCLEOTIDE SEQUENCE [LARGE SCALE GENOMIC DNA]</scope>
    <source>
        <strain evidence="7 8">DSM 45615</strain>
    </source>
</reference>
<dbReference type="PROSITE" id="PS50294">
    <property type="entry name" value="WD_REPEATS_REGION"/>
    <property type="match status" value="14"/>
</dbReference>
<feature type="repeat" description="WD" evidence="3">
    <location>
        <begin position="1825"/>
        <end position="1858"/>
    </location>
</feature>
<gene>
    <name evidence="7" type="ORF">HNP84_001513</name>
</gene>
<dbReference type="SUPFAM" id="SSF141571">
    <property type="entry name" value="Pentapeptide repeat-like"/>
    <property type="match status" value="1"/>
</dbReference>
<dbReference type="SUPFAM" id="SSF56300">
    <property type="entry name" value="Metallo-dependent phosphatases"/>
    <property type="match status" value="1"/>
</dbReference>
<feature type="repeat" description="WD" evidence="3">
    <location>
        <begin position="1400"/>
        <end position="1431"/>
    </location>
</feature>
<dbReference type="CDD" id="cd00200">
    <property type="entry name" value="WD40"/>
    <property type="match status" value="2"/>
</dbReference>
<evidence type="ECO:0000259" key="5">
    <source>
        <dbReference type="PROSITE" id="PS50104"/>
    </source>
</evidence>
<keyword evidence="8" id="KW-1185">Reference proteome</keyword>
<dbReference type="Gene3D" id="3.60.21.10">
    <property type="match status" value="1"/>
</dbReference>
<evidence type="ECO:0000313" key="8">
    <source>
        <dbReference type="Proteomes" id="UP000578449"/>
    </source>
</evidence>
<dbReference type="Pfam" id="PF05729">
    <property type="entry name" value="NACHT"/>
    <property type="match status" value="1"/>
</dbReference>
<feature type="repeat" description="WD" evidence="3">
    <location>
        <begin position="1736"/>
        <end position="1768"/>
    </location>
</feature>
<feature type="repeat" description="WD" evidence="3">
    <location>
        <begin position="1694"/>
        <end position="1735"/>
    </location>
</feature>
<feature type="repeat" description="WD" evidence="3">
    <location>
        <begin position="1358"/>
        <end position="1399"/>
    </location>
</feature>
<dbReference type="InterPro" id="IPR007111">
    <property type="entry name" value="NACHT_NTPase"/>
</dbReference>
<dbReference type="Gene3D" id="2.160.20.80">
    <property type="entry name" value="E3 ubiquitin-protein ligase SopA"/>
    <property type="match status" value="1"/>
</dbReference>
<dbReference type="Gene3D" id="3.40.50.300">
    <property type="entry name" value="P-loop containing nucleotide triphosphate hydrolases"/>
    <property type="match status" value="1"/>
</dbReference>
<dbReference type="InterPro" id="IPR029052">
    <property type="entry name" value="Metallo-depent_PP-like"/>
</dbReference>
<proteinExistence type="predicted"/>
<dbReference type="PANTHER" id="PTHR19879:SF9">
    <property type="entry name" value="TRANSCRIPTION INITIATION FACTOR TFIID SUBUNIT 5"/>
    <property type="match status" value="1"/>
</dbReference>
<dbReference type="InterPro" id="IPR020472">
    <property type="entry name" value="WD40_PAC1"/>
</dbReference>
<organism evidence="7 8">
    <name type="scientific">Thermocatellispora tengchongensis</name>
    <dbReference type="NCBI Taxonomy" id="1073253"/>
    <lineage>
        <taxon>Bacteria</taxon>
        <taxon>Bacillati</taxon>
        <taxon>Actinomycetota</taxon>
        <taxon>Actinomycetes</taxon>
        <taxon>Streptosporangiales</taxon>
        <taxon>Streptosporangiaceae</taxon>
        <taxon>Thermocatellispora</taxon>
    </lineage>
</organism>
<dbReference type="InterPro" id="IPR000157">
    <property type="entry name" value="TIR_dom"/>
</dbReference>
<feature type="repeat" description="WD" evidence="3">
    <location>
        <begin position="1274"/>
        <end position="1315"/>
    </location>
</feature>
<feature type="repeat" description="WD" evidence="3">
    <location>
        <begin position="1568"/>
        <end position="1609"/>
    </location>
</feature>
<dbReference type="InterPro" id="IPR015943">
    <property type="entry name" value="WD40/YVTN_repeat-like_dom_sf"/>
</dbReference>
<dbReference type="SMART" id="SM00255">
    <property type="entry name" value="TIR"/>
    <property type="match status" value="1"/>
</dbReference>
<dbReference type="GO" id="GO:0007165">
    <property type="term" value="P:signal transduction"/>
    <property type="evidence" value="ECO:0007669"/>
    <property type="project" value="InterPro"/>
</dbReference>
<evidence type="ECO:0000256" key="2">
    <source>
        <dbReference type="ARBA" id="ARBA00022737"/>
    </source>
</evidence>
<feature type="repeat" description="WD" evidence="3">
    <location>
        <begin position="1442"/>
        <end position="1474"/>
    </location>
</feature>
<accession>A0A840P2V2</accession>
<dbReference type="Pfam" id="PF00805">
    <property type="entry name" value="Pentapeptide"/>
    <property type="match status" value="2"/>
</dbReference>
<feature type="region of interest" description="Disordered" evidence="4">
    <location>
        <begin position="504"/>
        <end position="538"/>
    </location>
</feature>
<dbReference type="SUPFAM" id="SSF50998">
    <property type="entry name" value="Quinoprotein alcohol dehydrogenase-like"/>
    <property type="match status" value="1"/>
</dbReference>
<feature type="domain" description="NACHT" evidence="6">
    <location>
        <begin position="705"/>
        <end position="823"/>
    </location>
</feature>
<feature type="repeat" description="WD" evidence="3">
    <location>
        <begin position="1526"/>
        <end position="1567"/>
    </location>
</feature>
<dbReference type="Gene3D" id="2.130.10.10">
    <property type="entry name" value="YVTN repeat-like/Quinoprotein amine dehydrogenase"/>
    <property type="match status" value="4"/>
</dbReference>
<sequence length="1926" mass="207734">MARDDRPVDIFVSYSPADERWAAWIAWELEAAGYRTMIQAWDFVPGTNFIDFMDRGVSEAALVVAVLSRNYLRSRYGRMEWQAALRADPANPSNKLVTIRLEDTPLEGLLSTITWVDLVGVTRAEEARALLLERIRQSLAGRAKPAERPAFPNGPQPLAGEVVAAAEPRREPARIRRTPVAPPAYPAAPAAEDARESITLLHLSGPRFGRGLAEEDEPLTAAELQPRVWADLTRLRDAGVPRPDLLVVTGDLTESGSRREFGEATTFLTGLRVLLGLEPQRVVIVPGPRDVTKAASRAYFATCEADDVPPQPPYWPKWRHFATLFEELYQGLDGPVFDSAQPWTLYTAPELKVAVAGLNSTMAMSHREEDSYGLVGEAQAAWFAERLRPFEEEGWLRIGVLGHPPAAPYLRDAGTLERLLGRRLNLLLHGGRPPGEEYGRAAGVPALPALGPGRHRLVEVSRDGLRVWDRDRRDTGDIREIGDIGDAGDEIAPPRVLPHTWRSAGAALPSPASPASRAQAPAPGPAAEAEPAEPERPRGPAELLLDRIAEVCEARHERAKIRRVDADPPQLLVTYPEDGFVRQVRIGAHVGPLTAADVEEFAGHVHASGAEQGAELVYQGPPPPRALREEMLRRGLRLRSFTEFQGLLDLSAYVAEQTARLHADGRYPPRLYVPQRFREVDRPGTTVREGLTDELMRLLATDHGRFLLVLGDFGHGKTFALRELARRIPAELPHLTPILIELRALDKAHSVDGLVAAHLANHGEELIDLKAFHYMLRQGRIVLLFDGFDELVTRVTYDRAADHLERLLQAAQDQAKIVVASRTQHFKSQGQVLTALGDKVGLLPQRRVFSVADFTRAQIHSYLVNRYGGDERAAGRRLALMSGIEDLLGLASNPRMLSFIADLDEERLEAVARARHTISAALLYEEILSSWLDFEERRVHGVPGGAAGLRAGELRQAVTALALRLWESGESFLRLAELTEIAETLTHLADGRLSVPQAAHAMGTGSLMVRTEEGLFGFIHSSVMEWLVAGHIAAHLDGDGVAALARRPLSQLTVDFLCDLADVRALQDWAAAVLTDPAAGDVPRGNAIKITSRLRIPAAADLRGASLRGEDLSSRDLREVDLTGADLTEARLVGADLSRAVLRGAKLVGARLDEATLAGADLSGADLTRAVLPRADLRDVSLAGSRWRRAALIDVTGTLTGAPELRGAGIAPGMPVETQLAPAALGVPFGYHYQTSRLPEPVAYSPDGEIVAMGCDDGGVLLCESATGLPIRTLHGHRGRVYAVVFHAGGDLLATGASDGTVRLWDPVTARPLHVLAGHPDGVWPVLFSPDGTLVVAGGADGDVRVWDTATGALRHRLAGHQAPIYTAAFDRGGGTLVTGDAGAVIRLWDVASGTMTRTLSGHRGAVYRVAFSPDGAMLAAGDREGVVRLWRPGDGAVAHELTGHAGRIYALAFSPSGALLATGDTVGVVRLWDPAAGEPRGVHTTHGAAVYQLAFSPDGALLASGDSDGAVRLQGVAGGRERMDLSGHRGSVWPFAFRPDSAQLATSSNDGTARLWDVATGEVRRVLRGHGRRITRVRYSADGTMLATSGNDGVVRLWDPRTGVRLREFTGTADRLVSVAFSPTGPTLAAASNDGGVHFWNAVSGDYERELHAETEHVWAEAFSPDGEHIATANDDDSVRVWYRPTGRQVADLADHHGRVRAIAFSPDGRFVATGCDDRLVRVWHVESGGLVATLEGHTGRVYELAFTPDGAGLISVGHDGRACVWEQRAGRSWPPRPARTITGHEGRLWAAACSPDGGTLATAGDDAVVRLWDPATGHLLRTLTGPARRVSSLAYAPDGASLAAGGDDGVVLVWDLPGDGPARLRVTLLGLQEGWAAIAPDGRYKVEGDIGHQFWHVVGMCRFEPGELDPYLPEVTHLARDAPF</sequence>
<feature type="repeat" description="WD" evidence="3">
    <location>
        <begin position="1652"/>
        <end position="1693"/>
    </location>
</feature>
<protein>
    <submittedName>
        <fullName evidence="7">WD40 repeat protein</fullName>
    </submittedName>
</protein>
<feature type="domain" description="TIR" evidence="5">
    <location>
        <begin position="6"/>
        <end position="143"/>
    </location>
</feature>
<dbReference type="PRINTS" id="PR00320">
    <property type="entry name" value="GPROTEINBRPT"/>
</dbReference>
<dbReference type="PROSITE" id="PS50837">
    <property type="entry name" value="NACHT"/>
    <property type="match status" value="1"/>
</dbReference>
<keyword evidence="1 3" id="KW-0853">WD repeat</keyword>
<dbReference type="InterPro" id="IPR001646">
    <property type="entry name" value="5peptide_repeat"/>
</dbReference>
<dbReference type="SUPFAM" id="SSF52540">
    <property type="entry name" value="P-loop containing nucleoside triphosphate hydrolases"/>
    <property type="match status" value="1"/>
</dbReference>
<dbReference type="PROSITE" id="PS00678">
    <property type="entry name" value="WD_REPEATS_1"/>
    <property type="match status" value="3"/>
</dbReference>
<dbReference type="Gene3D" id="3.40.50.10140">
    <property type="entry name" value="Toll/interleukin-1 receptor homology (TIR) domain"/>
    <property type="match status" value="1"/>
</dbReference>
<feature type="repeat" description="WD" evidence="3">
    <location>
        <begin position="1484"/>
        <end position="1514"/>
    </location>
</feature>
<dbReference type="Pfam" id="PF22739">
    <property type="entry name" value="NA-iREase3"/>
    <property type="match status" value="1"/>
</dbReference>
<feature type="repeat" description="WD" evidence="3">
    <location>
        <begin position="1610"/>
        <end position="1651"/>
    </location>
</feature>
<feature type="repeat" description="WD" evidence="3">
    <location>
        <begin position="1316"/>
        <end position="1357"/>
    </location>
</feature>
<evidence type="ECO:0000313" key="7">
    <source>
        <dbReference type="EMBL" id="MBB5131800.1"/>
    </source>
</evidence>
<feature type="compositionally biased region" description="Low complexity" evidence="4">
    <location>
        <begin position="504"/>
        <end position="529"/>
    </location>
</feature>
<dbReference type="PANTHER" id="PTHR19879">
    <property type="entry name" value="TRANSCRIPTION INITIATION FACTOR TFIID"/>
    <property type="match status" value="1"/>
</dbReference>
<comment type="caution">
    <text evidence="7">The sequence shown here is derived from an EMBL/GenBank/DDBJ whole genome shotgun (WGS) entry which is preliminary data.</text>
</comment>
<dbReference type="SMART" id="SM00320">
    <property type="entry name" value="WD40"/>
    <property type="match status" value="14"/>
</dbReference>
<dbReference type="PROSITE" id="PS50082">
    <property type="entry name" value="WD_REPEATS_2"/>
    <property type="match status" value="14"/>
</dbReference>
<dbReference type="InterPro" id="IPR019775">
    <property type="entry name" value="WD40_repeat_CS"/>
</dbReference>
<dbReference type="SUPFAM" id="SSF50978">
    <property type="entry name" value="WD40 repeat-like"/>
    <property type="match status" value="2"/>
</dbReference>
<evidence type="ECO:0000256" key="4">
    <source>
        <dbReference type="SAM" id="MobiDB-lite"/>
    </source>
</evidence>
<dbReference type="Pfam" id="PF13676">
    <property type="entry name" value="TIR_2"/>
    <property type="match status" value="1"/>
</dbReference>
<evidence type="ECO:0000256" key="3">
    <source>
        <dbReference type="PROSITE-ProRule" id="PRU00221"/>
    </source>
</evidence>
<dbReference type="InterPro" id="IPR035897">
    <property type="entry name" value="Toll_tir_struct_dom_sf"/>
</dbReference>
<evidence type="ECO:0000259" key="6">
    <source>
        <dbReference type="PROSITE" id="PS50837"/>
    </source>
</evidence>
<feature type="repeat" description="WD" evidence="3">
    <location>
        <begin position="1783"/>
        <end position="1824"/>
    </location>
</feature>
<dbReference type="SUPFAM" id="SSF52200">
    <property type="entry name" value="Toll/Interleukin receptor TIR domain"/>
    <property type="match status" value="1"/>
</dbReference>
<dbReference type="InterPro" id="IPR036322">
    <property type="entry name" value="WD40_repeat_dom_sf"/>
</dbReference>
<dbReference type="InterPro" id="IPR001680">
    <property type="entry name" value="WD40_rpt"/>
</dbReference>
<dbReference type="EMBL" id="JACHGN010000003">
    <property type="protein sequence ID" value="MBB5131800.1"/>
    <property type="molecule type" value="Genomic_DNA"/>
</dbReference>
<dbReference type="RefSeq" id="WP_185048636.1">
    <property type="nucleotide sequence ID" value="NZ_BAABIX010000009.1"/>
</dbReference>
<dbReference type="InterPro" id="IPR054571">
    <property type="entry name" value="NA-iREase3_dom"/>
</dbReference>
<name>A0A840P2V2_9ACTN</name>